<feature type="region of interest" description="Disordered" evidence="1">
    <location>
        <begin position="1"/>
        <end position="111"/>
    </location>
</feature>
<protein>
    <submittedName>
        <fullName evidence="2">Uncharacterized protein</fullName>
    </submittedName>
</protein>
<feature type="non-terminal residue" evidence="2">
    <location>
        <position position="1"/>
    </location>
</feature>
<keyword evidence="3" id="KW-1185">Reference proteome</keyword>
<organism evidence="2 3">
    <name type="scientific">Punica granatum</name>
    <name type="common">Pomegranate</name>
    <dbReference type="NCBI Taxonomy" id="22663"/>
    <lineage>
        <taxon>Eukaryota</taxon>
        <taxon>Viridiplantae</taxon>
        <taxon>Streptophyta</taxon>
        <taxon>Embryophyta</taxon>
        <taxon>Tracheophyta</taxon>
        <taxon>Spermatophyta</taxon>
        <taxon>Magnoliopsida</taxon>
        <taxon>eudicotyledons</taxon>
        <taxon>Gunneridae</taxon>
        <taxon>Pentapetalae</taxon>
        <taxon>rosids</taxon>
        <taxon>malvids</taxon>
        <taxon>Myrtales</taxon>
        <taxon>Lythraceae</taxon>
        <taxon>Punica</taxon>
    </lineage>
</organism>
<dbReference type="AlphaFoldDB" id="A0A2I0I1S6"/>
<dbReference type="EMBL" id="PGOL01004260">
    <property type="protein sequence ID" value="PKI37907.1"/>
    <property type="molecule type" value="Genomic_DNA"/>
</dbReference>
<dbReference type="Proteomes" id="UP000233551">
    <property type="component" value="Unassembled WGS sequence"/>
</dbReference>
<evidence type="ECO:0000313" key="3">
    <source>
        <dbReference type="Proteomes" id="UP000233551"/>
    </source>
</evidence>
<sequence length="182" mass="19856">ILKIYQSPNSNPSSNVLDKLPDCSPSPETSSTGAARTSNRSDSRSVPKLCTPLHGLGPETGEKEEDTGLENHDLRGKAEAESPETASGGMRSVREETERRMGSDLEPELEPELGMSLWLRRDLRKVTEGERGLNAALCIFRSSKKGGQVVGERRRATATLSRERGGAGKSKTSQLWWRGHGK</sequence>
<evidence type="ECO:0000256" key="1">
    <source>
        <dbReference type="SAM" id="MobiDB-lite"/>
    </source>
</evidence>
<proteinExistence type="predicted"/>
<feature type="compositionally biased region" description="Basic and acidic residues" evidence="1">
    <location>
        <begin position="151"/>
        <end position="166"/>
    </location>
</feature>
<gene>
    <name evidence="2" type="ORF">CRG98_041682</name>
</gene>
<feature type="compositionally biased region" description="Basic and acidic residues" evidence="1">
    <location>
        <begin position="69"/>
        <end position="80"/>
    </location>
</feature>
<feature type="compositionally biased region" description="Polar residues" evidence="1">
    <location>
        <begin position="26"/>
        <end position="38"/>
    </location>
</feature>
<accession>A0A2I0I1S6</accession>
<feature type="compositionally biased region" description="Basic and acidic residues" evidence="1">
    <location>
        <begin position="92"/>
        <end position="103"/>
    </location>
</feature>
<feature type="compositionally biased region" description="Polar residues" evidence="1">
    <location>
        <begin position="1"/>
        <end position="16"/>
    </location>
</feature>
<comment type="caution">
    <text evidence="2">The sequence shown here is derived from an EMBL/GenBank/DDBJ whole genome shotgun (WGS) entry which is preliminary data.</text>
</comment>
<feature type="region of interest" description="Disordered" evidence="1">
    <location>
        <begin position="150"/>
        <end position="182"/>
    </location>
</feature>
<evidence type="ECO:0000313" key="2">
    <source>
        <dbReference type="EMBL" id="PKI37907.1"/>
    </source>
</evidence>
<name>A0A2I0I1S6_PUNGR</name>
<reference evidence="2 3" key="1">
    <citation type="submission" date="2017-11" db="EMBL/GenBank/DDBJ databases">
        <title>De-novo sequencing of pomegranate (Punica granatum L.) genome.</title>
        <authorList>
            <person name="Akparov Z."/>
            <person name="Amiraslanov A."/>
            <person name="Hajiyeva S."/>
            <person name="Abbasov M."/>
            <person name="Kaur K."/>
            <person name="Hamwieh A."/>
            <person name="Solovyev V."/>
            <person name="Salamov A."/>
            <person name="Braich B."/>
            <person name="Kosarev P."/>
            <person name="Mahmoud A."/>
            <person name="Hajiyev E."/>
            <person name="Babayeva S."/>
            <person name="Izzatullayeva V."/>
            <person name="Mammadov A."/>
            <person name="Mammadov A."/>
            <person name="Sharifova S."/>
            <person name="Ojaghi J."/>
            <person name="Eynullazada K."/>
            <person name="Bayramov B."/>
            <person name="Abdulazimova A."/>
            <person name="Shahmuradov I."/>
        </authorList>
    </citation>
    <scope>NUCLEOTIDE SEQUENCE [LARGE SCALE GENOMIC DNA]</scope>
    <source>
        <strain evidence="3">cv. AG2017</strain>
        <tissue evidence="2">Leaf</tissue>
    </source>
</reference>